<organism evidence="2">
    <name type="scientific">Aliarcobacter cryaerophilus</name>
    <dbReference type="NCBI Taxonomy" id="28198"/>
    <lineage>
        <taxon>Bacteria</taxon>
        <taxon>Pseudomonadati</taxon>
        <taxon>Campylobacterota</taxon>
        <taxon>Epsilonproteobacteria</taxon>
        <taxon>Campylobacterales</taxon>
        <taxon>Arcobacteraceae</taxon>
        <taxon>Aliarcobacter</taxon>
    </lineage>
</organism>
<evidence type="ECO:0000256" key="1">
    <source>
        <dbReference type="SAM" id="Coils"/>
    </source>
</evidence>
<proteinExistence type="predicted"/>
<evidence type="ECO:0000313" key="2">
    <source>
        <dbReference type="EMBL" id="QEI46296.1"/>
    </source>
</evidence>
<name>A0A5C0E3I5_9BACT</name>
<reference evidence="2" key="1">
    <citation type="journal article" date="2019" name="Front. Microbiol.">
        <title>Arcobacter cryaerophilus Isolated From New Zealand Mussels Harbor a Putative Virulence Plasmid.</title>
        <authorList>
            <person name="On S.L.W."/>
            <person name="Althaus D."/>
            <person name="Miller W.G."/>
            <person name="Lizamore D."/>
            <person name="Wong S.G.L."/>
            <person name="Mathai A.J."/>
            <person name="Chelikani V."/>
            <person name="Carter G.P."/>
        </authorList>
    </citation>
    <scope>NUCLEOTIDE SEQUENCE</scope>
    <source>
        <strain evidence="2">M830MA</strain>
        <plasmid evidence="2">pM830MA</plasmid>
    </source>
</reference>
<gene>
    <name evidence="2" type="ORF">pM830MA_0117</name>
</gene>
<sequence length="229" mass="26712">MNFISLLLSFLFGILTMYLTAYTKEKGKVKALREDVAKIEDEKQKVISKYQKEIEDLKKFHSLDIEKRKYQYESKKTQYYQFMEKIDSYNGCLLRVLTEEFSQIMLSYFASRNGVSSSSPEKLTLEFNEKAQKAIAKIQKQEAELFSQLNSLKLSANAEIITLLEKLVFDIKYSKKHLEDVLNYIGSNNFKFSPSVPEELLSKSDNNQHNILETKEKLMNALRLDLDKI</sequence>
<accession>A0A5C0E3I5</accession>
<geneLocation type="plasmid" evidence="2">
    <name>pM830MA</name>
</geneLocation>
<feature type="coiled-coil region" evidence="1">
    <location>
        <begin position="22"/>
        <end position="49"/>
    </location>
</feature>
<dbReference type="RefSeq" id="WP_141047702.1">
    <property type="nucleotide sequence ID" value="NZ_JAMXER010000037.1"/>
</dbReference>
<keyword evidence="2" id="KW-0614">Plasmid</keyword>
<dbReference type="EMBL" id="MK715471">
    <property type="protein sequence ID" value="QEI46296.1"/>
    <property type="molecule type" value="Genomic_DNA"/>
</dbReference>
<dbReference type="AlphaFoldDB" id="A0A5C0E3I5"/>
<protein>
    <submittedName>
        <fullName evidence="2">Uncharacterized protein</fullName>
    </submittedName>
</protein>
<keyword evidence="1" id="KW-0175">Coiled coil</keyword>